<name>A0A0G1U9I2_9BACT</name>
<accession>A0A0G1U9I2</accession>
<keyword evidence="2" id="KW-0378">Hydrolase</keyword>
<evidence type="ECO:0000313" key="4">
    <source>
        <dbReference type="Proteomes" id="UP000034502"/>
    </source>
</evidence>
<dbReference type="Proteomes" id="UP000034502">
    <property type="component" value="Unassembled WGS sequence"/>
</dbReference>
<dbReference type="PANTHER" id="PTHR11067:SF9">
    <property type="entry name" value="INOSINE TRIPHOSPHATE PYROPHOSPHATASE"/>
    <property type="match status" value="1"/>
</dbReference>
<reference evidence="3 4" key="1">
    <citation type="journal article" date="2015" name="Nature">
        <title>rRNA introns, odd ribosomes, and small enigmatic genomes across a large radiation of phyla.</title>
        <authorList>
            <person name="Brown C.T."/>
            <person name="Hug L.A."/>
            <person name="Thomas B.C."/>
            <person name="Sharon I."/>
            <person name="Castelle C.J."/>
            <person name="Singh A."/>
            <person name="Wilkins M.J."/>
            <person name="Williams K.H."/>
            <person name="Banfield J.F."/>
        </authorList>
    </citation>
    <scope>NUCLEOTIDE SEQUENCE [LARGE SCALE GENOMIC DNA]</scope>
</reference>
<dbReference type="AlphaFoldDB" id="A0A0G1U9I2"/>
<evidence type="ECO:0000313" key="3">
    <source>
        <dbReference type="EMBL" id="KKU62833.1"/>
    </source>
</evidence>
<dbReference type="Pfam" id="PF01725">
    <property type="entry name" value="Ham1p_like"/>
    <property type="match status" value="1"/>
</dbReference>
<protein>
    <submittedName>
        <fullName evidence="3">Deoxyribonucleotide triphosphate pyrophosphatase</fullName>
    </submittedName>
</protein>
<dbReference type="InterPro" id="IPR029001">
    <property type="entry name" value="ITPase-like_fam"/>
</dbReference>
<evidence type="ECO:0000256" key="1">
    <source>
        <dbReference type="ARBA" id="ARBA00008023"/>
    </source>
</evidence>
<comment type="caution">
    <text evidence="3">The sequence shown here is derived from an EMBL/GenBank/DDBJ whole genome shotgun (WGS) entry which is preliminary data.</text>
</comment>
<organism evidence="3 4">
    <name type="scientific">Candidatus Amesbacteria bacterium GW2011_GWC1_47_15</name>
    <dbReference type="NCBI Taxonomy" id="1618364"/>
    <lineage>
        <taxon>Bacteria</taxon>
        <taxon>Candidatus Amesiibacteriota</taxon>
    </lineage>
</organism>
<dbReference type="PANTHER" id="PTHR11067">
    <property type="entry name" value="INOSINE TRIPHOSPHATE PYROPHOSPHATASE/HAM1 PROTEIN"/>
    <property type="match status" value="1"/>
</dbReference>
<dbReference type="SUPFAM" id="SSF52972">
    <property type="entry name" value="ITPase-like"/>
    <property type="match status" value="1"/>
</dbReference>
<dbReference type="GO" id="GO:0005737">
    <property type="term" value="C:cytoplasm"/>
    <property type="evidence" value="ECO:0007669"/>
    <property type="project" value="TreeGrafter"/>
</dbReference>
<comment type="similarity">
    <text evidence="1">Belongs to the HAM1 NTPase family.</text>
</comment>
<dbReference type="Gene3D" id="3.90.950.10">
    <property type="match status" value="1"/>
</dbReference>
<dbReference type="InterPro" id="IPR002637">
    <property type="entry name" value="RdgB/HAM1"/>
</dbReference>
<dbReference type="EMBL" id="LCNU01000042">
    <property type="protein sequence ID" value="KKU62833.1"/>
    <property type="molecule type" value="Genomic_DNA"/>
</dbReference>
<dbReference type="GO" id="GO:0047429">
    <property type="term" value="F:nucleoside triphosphate diphosphatase activity"/>
    <property type="evidence" value="ECO:0007669"/>
    <property type="project" value="InterPro"/>
</dbReference>
<gene>
    <name evidence="3" type="ORF">UX86_C0042G0004</name>
</gene>
<dbReference type="GO" id="GO:0009143">
    <property type="term" value="P:nucleoside triphosphate catabolic process"/>
    <property type="evidence" value="ECO:0007669"/>
    <property type="project" value="InterPro"/>
</dbReference>
<evidence type="ECO:0000256" key="2">
    <source>
        <dbReference type="ARBA" id="ARBA00022801"/>
    </source>
</evidence>
<sequence length="198" mass="22500">MSMVKEICFVTGNPFKVLHARVALRDFGVSVVSKQVEMIEPREEEPEMVARQKALQAFKVLNQPLMVEDSGLFILGLNGFPKTFIHFVERTIGVANIIKMMAGVDNREVEFHQSLAYIEPGLSWPEIFSYVDGGYTLADRVWETPSGEGWGEFDRILIPPGETKALCTFSPEWRARQDADKNKDTIHYHQLAKWLAGR</sequence>
<dbReference type="STRING" id="1618364.UX86_C0042G0004"/>
<proteinExistence type="inferred from homology"/>